<evidence type="ECO:0000313" key="2">
    <source>
        <dbReference type="Proteomes" id="UP001501508"/>
    </source>
</evidence>
<keyword evidence="2" id="KW-1185">Reference proteome</keyword>
<comment type="caution">
    <text evidence="1">The sequence shown here is derived from an EMBL/GenBank/DDBJ whole genome shotgun (WGS) entry which is preliminary data.</text>
</comment>
<dbReference type="EMBL" id="BAABEY010000026">
    <property type="protein sequence ID" value="GAA4442008.1"/>
    <property type="molecule type" value="Genomic_DNA"/>
</dbReference>
<accession>A0ABP8M4E6</accession>
<name>A0ABP8M4E6_9BACT</name>
<gene>
    <name evidence="1" type="ORF">GCM10023091_28070</name>
</gene>
<reference evidence="2" key="1">
    <citation type="journal article" date="2019" name="Int. J. Syst. Evol. Microbiol.">
        <title>The Global Catalogue of Microorganisms (GCM) 10K type strain sequencing project: providing services to taxonomists for standard genome sequencing and annotation.</title>
        <authorList>
            <consortium name="The Broad Institute Genomics Platform"/>
            <consortium name="The Broad Institute Genome Sequencing Center for Infectious Disease"/>
            <person name="Wu L."/>
            <person name="Ma J."/>
        </authorList>
    </citation>
    <scope>NUCLEOTIDE SEQUENCE [LARGE SCALE GENOMIC DNA]</scope>
    <source>
        <strain evidence="2">JCM 31920</strain>
    </source>
</reference>
<dbReference type="RefSeq" id="WP_345030230.1">
    <property type="nucleotide sequence ID" value="NZ_BAABEY010000026.1"/>
</dbReference>
<dbReference type="PROSITE" id="PS51257">
    <property type="entry name" value="PROKAR_LIPOPROTEIN"/>
    <property type="match status" value="1"/>
</dbReference>
<proteinExistence type="predicted"/>
<evidence type="ECO:0008006" key="3">
    <source>
        <dbReference type="Google" id="ProtNLM"/>
    </source>
</evidence>
<dbReference type="Proteomes" id="UP001501508">
    <property type="component" value="Unassembled WGS sequence"/>
</dbReference>
<organism evidence="1 2">
    <name type="scientific">Ravibacter arvi</name>
    <dbReference type="NCBI Taxonomy" id="2051041"/>
    <lineage>
        <taxon>Bacteria</taxon>
        <taxon>Pseudomonadati</taxon>
        <taxon>Bacteroidota</taxon>
        <taxon>Cytophagia</taxon>
        <taxon>Cytophagales</taxon>
        <taxon>Spirosomataceae</taxon>
        <taxon>Ravibacter</taxon>
    </lineage>
</organism>
<protein>
    <recommendedName>
        <fullName evidence="3">DUF4249 domain-containing protein</fullName>
    </recommendedName>
</protein>
<dbReference type="InterPro" id="IPR025345">
    <property type="entry name" value="DUF4249"/>
</dbReference>
<dbReference type="Pfam" id="PF14054">
    <property type="entry name" value="DUF4249"/>
    <property type="match status" value="1"/>
</dbReference>
<sequence length="292" mass="32764">MRDAWLVLILALGLMSCDPGVEVQNVLVDKLLSVSAVVSPRDSSLKVYVFRASGLSKRIPYDMLIEKNARVTISDGTREALLSYYADTERYECVNPFHDLEAGSSLTLTVQTQDGVTATGHSVIPPKPQLVSFTHHHRNDFLVYELVWNNPEAHKYFQAWQSMEFATNYYPGEIRYLKNSNAIMVEPEVFLWDRQPGGINIIRDSVQTNPGRVGPAKASFTLANFEESLWKYIRTSSQYDTWLTNAEESGILPVFKEPVDVSNNIKGGFGIFASYNCTDSLIVKIDAEPVAK</sequence>
<evidence type="ECO:0000313" key="1">
    <source>
        <dbReference type="EMBL" id="GAA4442008.1"/>
    </source>
</evidence>